<protein>
    <recommendedName>
        <fullName evidence="3">Alpha/beta hydrolase</fullName>
    </recommendedName>
</protein>
<evidence type="ECO:0000313" key="1">
    <source>
        <dbReference type="EMBL" id="SCX15506.1"/>
    </source>
</evidence>
<dbReference type="InterPro" id="IPR029058">
    <property type="entry name" value="AB_hydrolase_fold"/>
</dbReference>
<evidence type="ECO:0000313" key="2">
    <source>
        <dbReference type="Proteomes" id="UP000199707"/>
    </source>
</evidence>
<proteinExistence type="predicted"/>
<dbReference type="Gene3D" id="3.40.50.1820">
    <property type="entry name" value="alpha/beta hydrolase"/>
    <property type="match status" value="1"/>
</dbReference>
<reference evidence="2" key="1">
    <citation type="submission" date="2016-10" db="EMBL/GenBank/DDBJ databases">
        <authorList>
            <person name="Varghese N."/>
            <person name="Submissions S."/>
        </authorList>
    </citation>
    <scope>NUCLEOTIDE SEQUENCE [LARGE SCALE GENOMIC DNA]</scope>
    <source>
        <strain evidence="2">UNC267MFSha1.1M11</strain>
    </source>
</reference>
<name>A0A1G4W279_9MYCO</name>
<gene>
    <name evidence="1" type="ORF">SAMN02799620_02078</name>
</gene>
<organism evidence="1 2">
    <name type="scientific">Mycolicibacterium fluoranthenivorans</name>
    <dbReference type="NCBI Taxonomy" id="258505"/>
    <lineage>
        <taxon>Bacteria</taxon>
        <taxon>Bacillati</taxon>
        <taxon>Actinomycetota</taxon>
        <taxon>Actinomycetes</taxon>
        <taxon>Mycobacteriales</taxon>
        <taxon>Mycobacteriaceae</taxon>
        <taxon>Mycolicibacterium</taxon>
    </lineage>
</organism>
<evidence type="ECO:0008006" key="3">
    <source>
        <dbReference type="Google" id="ProtNLM"/>
    </source>
</evidence>
<dbReference type="STRING" id="1502745.SAMN02799620_02078"/>
<dbReference type="EMBL" id="FMUB01000004">
    <property type="protein sequence ID" value="SCX15506.1"/>
    <property type="molecule type" value="Genomic_DNA"/>
</dbReference>
<dbReference type="SUPFAM" id="SSF53474">
    <property type="entry name" value="alpha/beta-Hydrolases"/>
    <property type="match status" value="1"/>
</dbReference>
<sequence>MVAVNLRGVTTVLLAGTGSDDDYVYRAFSGALHEVGAVLVTPPPQPEQLIAGYLAALDEAVRGDERNIIAVGGVSIGAAVATSWALAHPAHTVAVLAALPAWTGPPDNAPAAVSARHTAQLLRTDGLAETVATMRASSPSWLAEELTRSWLAQWPALPDAMDAAAGHVSPTSTELATLTVPMGVAAATDDPIHPVDVALEWVAAAPHAALRTVTLHEMGTDPGVLGAACVGALLDL</sequence>
<accession>A0A1G4W279</accession>
<dbReference type="AlphaFoldDB" id="A0A1G4W279"/>
<dbReference type="Proteomes" id="UP000199707">
    <property type="component" value="Unassembled WGS sequence"/>
</dbReference>